<evidence type="ECO:0000313" key="3">
    <source>
        <dbReference type="EMBL" id="EJX02909.1"/>
    </source>
</evidence>
<proteinExistence type="predicted"/>
<protein>
    <submittedName>
        <fullName evidence="3">Transcriptional regulator, TetR family</fullName>
    </submittedName>
</protein>
<dbReference type="InterPro" id="IPR001647">
    <property type="entry name" value="HTH_TetR"/>
</dbReference>
<gene>
    <name evidence="3" type="ORF">EVA_08984</name>
</gene>
<dbReference type="PANTHER" id="PTHR43479:SF11">
    <property type="entry name" value="ACREF_ENVCD OPERON REPRESSOR-RELATED"/>
    <property type="match status" value="1"/>
</dbReference>
<dbReference type="EMBL" id="AMCI01002367">
    <property type="protein sequence ID" value="EJX02909.1"/>
    <property type="molecule type" value="Genomic_DNA"/>
</dbReference>
<reference evidence="3" key="1">
    <citation type="journal article" date="2012" name="PLoS ONE">
        <title>Gene sets for utilization of primary and secondary nutrition supplies in the distal gut of endangered iberian lynx.</title>
        <authorList>
            <person name="Alcaide M."/>
            <person name="Messina E."/>
            <person name="Richter M."/>
            <person name="Bargiela R."/>
            <person name="Peplies J."/>
            <person name="Huws S.A."/>
            <person name="Newbold C.J."/>
            <person name="Golyshin P.N."/>
            <person name="Simon M.A."/>
            <person name="Lopez G."/>
            <person name="Yakimov M.M."/>
            <person name="Ferrer M."/>
        </authorList>
    </citation>
    <scope>NUCLEOTIDE SEQUENCE</scope>
</reference>
<dbReference type="Gene3D" id="1.10.10.60">
    <property type="entry name" value="Homeodomain-like"/>
    <property type="match status" value="1"/>
</dbReference>
<keyword evidence="1" id="KW-0238">DNA-binding</keyword>
<dbReference type="Gene3D" id="1.10.357.10">
    <property type="entry name" value="Tetracycline Repressor, domain 2"/>
    <property type="match status" value="1"/>
</dbReference>
<accession>J9G7R7</accession>
<comment type="caution">
    <text evidence="3">The sequence shown here is derived from an EMBL/GenBank/DDBJ whole genome shotgun (WGS) entry which is preliminary data.</text>
</comment>
<dbReference type="InterPro" id="IPR009057">
    <property type="entry name" value="Homeodomain-like_sf"/>
</dbReference>
<organism evidence="3">
    <name type="scientific">gut metagenome</name>
    <dbReference type="NCBI Taxonomy" id="749906"/>
    <lineage>
        <taxon>unclassified sequences</taxon>
        <taxon>metagenomes</taxon>
        <taxon>organismal metagenomes</taxon>
    </lineage>
</organism>
<dbReference type="SUPFAM" id="SSF46689">
    <property type="entry name" value="Homeodomain-like"/>
    <property type="match status" value="1"/>
</dbReference>
<evidence type="ECO:0000256" key="1">
    <source>
        <dbReference type="ARBA" id="ARBA00023125"/>
    </source>
</evidence>
<dbReference type="InterPro" id="IPR050624">
    <property type="entry name" value="HTH-type_Tx_Regulator"/>
</dbReference>
<dbReference type="Pfam" id="PF00440">
    <property type="entry name" value="TetR_N"/>
    <property type="match status" value="1"/>
</dbReference>
<evidence type="ECO:0000259" key="2">
    <source>
        <dbReference type="PROSITE" id="PS50977"/>
    </source>
</evidence>
<dbReference type="PROSITE" id="PS50977">
    <property type="entry name" value="HTH_TETR_2"/>
    <property type="match status" value="1"/>
</dbReference>
<feature type="domain" description="HTH tetR-type" evidence="2">
    <location>
        <begin position="4"/>
        <end position="64"/>
    </location>
</feature>
<dbReference type="AlphaFoldDB" id="J9G7R7"/>
<name>J9G7R7_9ZZZZ</name>
<dbReference type="GO" id="GO:0003677">
    <property type="term" value="F:DNA binding"/>
    <property type="evidence" value="ECO:0007669"/>
    <property type="project" value="UniProtKB-KW"/>
</dbReference>
<dbReference type="PANTHER" id="PTHR43479">
    <property type="entry name" value="ACREF/ENVCD OPERON REPRESSOR-RELATED"/>
    <property type="match status" value="1"/>
</dbReference>
<sequence length="206" mass="24049">MSISKTRQKLVLVARDLFARKGLENTTMNDIAQASEKGRRTLYTYFRNKEEIYFAVIEGELEQLSERMDEVVNMNVEPEQKLLILIYTHLSAIKEAVARNGSLRAEFFRNIWMVEKSRKTFDLEEKKIITRVLNEGIAQGKFHVENVNLMAEILHYTVKGLEVPYIYNRLGKGLTEDKSRPIVKNILCRMIGMDVQKYNEFQPKNL</sequence>
<dbReference type="PRINTS" id="PR00455">
    <property type="entry name" value="HTHTETR"/>
</dbReference>